<evidence type="ECO:0000313" key="2">
    <source>
        <dbReference type="EMBL" id="CAC5367591.1"/>
    </source>
</evidence>
<organism evidence="2 3">
    <name type="scientific">Mytilus coruscus</name>
    <name type="common">Sea mussel</name>
    <dbReference type="NCBI Taxonomy" id="42192"/>
    <lineage>
        <taxon>Eukaryota</taxon>
        <taxon>Metazoa</taxon>
        <taxon>Spiralia</taxon>
        <taxon>Lophotrochozoa</taxon>
        <taxon>Mollusca</taxon>
        <taxon>Bivalvia</taxon>
        <taxon>Autobranchia</taxon>
        <taxon>Pteriomorphia</taxon>
        <taxon>Mytilida</taxon>
        <taxon>Mytiloidea</taxon>
        <taxon>Mytilidae</taxon>
        <taxon>Mytilinae</taxon>
        <taxon>Mytilus</taxon>
    </lineage>
</organism>
<sequence>MNQYTFSWDTDINANQPWCIVQLMGATMKQGKALVSVFFVSQLMFHSGRREHITAPGPNHRLCSVHFSKQSYTKDPDMMVQLGMTYKLTLHPDAKPDAPVPDIDIKDGEKLSIPTRRGAFEKRRKAEILQMAFDSHVRAPTPENKITATTAQLIATDVPTCTPSEVKAVPQPNMPVETPPPKPSTSI</sequence>
<protein>
    <recommendedName>
        <fullName evidence="4">THAP-type domain-containing protein</fullName>
    </recommendedName>
</protein>
<dbReference type="EMBL" id="CACVKT020001364">
    <property type="protein sequence ID" value="CAC5367591.1"/>
    <property type="molecule type" value="Genomic_DNA"/>
</dbReference>
<evidence type="ECO:0000313" key="3">
    <source>
        <dbReference type="Proteomes" id="UP000507470"/>
    </source>
</evidence>
<accession>A0A6J8AH89</accession>
<feature type="region of interest" description="Disordered" evidence="1">
    <location>
        <begin position="164"/>
        <end position="187"/>
    </location>
</feature>
<evidence type="ECO:0000256" key="1">
    <source>
        <dbReference type="SAM" id="MobiDB-lite"/>
    </source>
</evidence>
<proteinExistence type="predicted"/>
<reference evidence="2 3" key="1">
    <citation type="submission" date="2020-06" db="EMBL/GenBank/DDBJ databases">
        <authorList>
            <person name="Li R."/>
            <person name="Bekaert M."/>
        </authorList>
    </citation>
    <scope>NUCLEOTIDE SEQUENCE [LARGE SCALE GENOMIC DNA]</scope>
    <source>
        <strain evidence="3">wild</strain>
    </source>
</reference>
<dbReference type="OrthoDB" id="6122312at2759"/>
<evidence type="ECO:0008006" key="4">
    <source>
        <dbReference type="Google" id="ProtNLM"/>
    </source>
</evidence>
<gene>
    <name evidence="2" type="ORF">MCOR_7435</name>
</gene>
<feature type="compositionally biased region" description="Pro residues" evidence="1">
    <location>
        <begin position="177"/>
        <end position="187"/>
    </location>
</feature>
<keyword evidence="3" id="KW-1185">Reference proteome</keyword>
<name>A0A6J8AH89_MYTCO</name>
<dbReference type="AlphaFoldDB" id="A0A6J8AH89"/>
<dbReference type="Proteomes" id="UP000507470">
    <property type="component" value="Unassembled WGS sequence"/>
</dbReference>